<dbReference type="FunFam" id="1.10.10.10:FF:000366">
    <property type="entry name" value="COP9 signalosome complex subunit"/>
    <property type="match status" value="1"/>
</dbReference>
<reference evidence="4" key="1">
    <citation type="journal article" date="2020" name="Stud. Mycol.">
        <title>101 Dothideomycetes genomes: a test case for predicting lifestyles and emergence of pathogens.</title>
        <authorList>
            <person name="Haridas S."/>
            <person name="Albert R."/>
            <person name="Binder M."/>
            <person name="Bloem J."/>
            <person name="Labutti K."/>
            <person name="Salamov A."/>
            <person name="Andreopoulos B."/>
            <person name="Baker S."/>
            <person name="Barry K."/>
            <person name="Bills G."/>
            <person name="Bluhm B."/>
            <person name="Cannon C."/>
            <person name="Castanera R."/>
            <person name="Culley D."/>
            <person name="Daum C."/>
            <person name="Ezra D."/>
            <person name="Gonzalez J."/>
            <person name="Henrissat B."/>
            <person name="Kuo A."/>
            <person name="Liang C."/>
            <person name="Lipzen A."/>
            <person name="Lutzoni F."/>
            <person name="Magnuson J."/>
            <person name="Mondo S."/>
            <person name="Nolan M."/>
            <person name="Ohm R."/>
            <person name="Pangilinan J."/>
            <person name="Park H.-J."/>
            <person name="Ramirez L."/>
            <person name="Alfaro M."/>
            <person name="Sun H."/>
            <person name="Tritt A."/>
            <person name="Yoshinaga Y."/>
            <person name="Zwiers L.-H."/>
            <person name="Turgeon B."/>
            <person name="Goodwin S."/>
            <person name="Spatafora J."/>
            <person name="Crous P."/>
            <person name="Grigoriev I."/>
        </authorList>
    </citation>
    <scope>NUCLEOTIDE SEQUENCE</scope>
    <source>
        <strain evidence="4">CBS 116435</strain>
    </source>
</reference>
<organism evidence="4 5">
    <name type="scientific">Polychaeton citri CBS 116435</name>
    <dbReference type="NCBI Taxonomy" id="1314669"/>
    <lineage>
        <taxon>Eukaryota</taxon>
        <taxon>Fungi</taxon>
        <taxon>Dikarya</taxon>
        <taxon>Ascomycota</taxon>
        <taxon>Pezizomycotina</taxon>
        <taxon>Dothideomycetes</taxon>
        <taxon>Dothideomycetidae</taxon>
        <taxon>Capnodiales</taxon>
        <taxon>Capnodiaceae</taxon>
        <taxon>Polychaeton</taxon>
    </lineage>
</organism>
<dbReference type="EMBL" id="MU003791">
    <property type="protein sequence ID" value="KAF2721356.1"/>
    <property type="molecule type" value="Genomic_DNA"/>
</dbReference>
<dbReference type="InterPro" id="IPR000717">
    <property type="entry name" value="PCI_dom"/>
</dbReference>
<dbReference type="GO" id="GO:0003723">
    <property type="term" value="F:RNA binding"/>
    <property type="evidence" value="ECO:0007669"/>
    <property type="project" value="InterPro"/>
</dbReference>
<dbReference type="InterPro" id="IPR045114">
    <property type="entry name" value="Csn12-like"/>
</dbReference>
<gene>
    <name evidence="4" type="ORF">K431DRAFT_312639</name>
</gene>
<sequence>MDAIFADFATAHASSNGYLLSTTISPTPAKPAQLYDFYRSTNAHSVQTDLRYKLQYNPSLQLSKAEASAWQEVFAAFYKFVGVLLQAEEAEHAVTSGSRGADWCAVYESWKEVVNPLYNAYAKNNFQAWTIPCIYVAGRFLRVFAIKADDSVASQRLESGMAFDDAVEAGDAFGAGSRNERLEDAARQINRIFGLCISDRNPIEDSRKWALYYVANLLFKIYFRLNQVGLCKNILQALTSSSSSATSEMPPLSSFPKSHQVTFKYYVGVIRFLDEDYAAAEEHLQAAYIACNIQAEKNRRLILMYLIPTKLLTTNRVPKRDLLEPYPSLDRLFGPVSKCIRSADLAAFERALSGGETEFVKRRIYLTLERGRDIILRNLFRKVFIAGGYLDPKPESPPDVPRERRSRVPIAEFAAALAISGAEVKDMDGNLDMDEVECMAANLIYKGLMKGYIARERGIVVLSRKNDAFPGTGV</sequence>
<dbReference type="GO" id="GO:0003690">
    <property type="term" value="F:double-stranded DNA binding"/>
    <property type="evidence" value="ECO:0007669"/>
    <property type="project" value="InterPro"/>
</dbReference>
<keyword evidence="5" id="KW-1185">Reference proteome</keyword>
<dbReference type="SMART" id="SM00753">
    <property type="entry name" value="PAM"/>
    <property type="match status" value="1"/>
</dbReference>
<dbReference type="Pfam" id="PF01399">
    <property type="entry name" value="PCI"/>
    <property type="match status" value="1"/>
</dbReference>
<evidence type="ECO:0000259" key="3">
    <source>
        <dbReference type="PROSITE" id="PS50250"/>
    </source>
</evidence>
<comment type="similarity">
    <text evidence="1">Belongs to the CSN12 family.</text>
</comment>
<proteinExistence type="inferred from homology"/>
<dbReference type="AlphaFoldDB" id="A0A9P4QAF0"/>
<protein>
    <recommendedName>
        <fullName evidence="2">Protein CSN12 homolog</fullName>
    </recommendedName>
</protein>
<evidence type="ECO:0000313" key="5">
    <source>
        <dbReference type="Proteomes" id="UP000799441"/>
    </source>
</evidence>
<dbReference type="PANTHER" id="PTHR12732:SF0">
    <property type="entry name" value="PCI DOMAIN-CONTAINING PROTEIN 2"/>
    <property type="match status" value="1"/>
</dbReference>
<comment type="caution">
    <text evidence="4">The sequence shown here is derived from an EMBL/GenBank/DDBJ whole genome shotgun (WGS) entry which is preliminary data.</text>
</comment>
<evidence type="ECO:0000256" key="2">
    <source>
        <dbReference type="ARBA" id="ARBA00073854"/>
    </source>
</evidence>
<accession>A0A9P4QAF0</accession>
<name>A0A9P4QAF0_9PEZI</name>
<feature type="domain" description="PCI" evidence="3">
    <location>
        <begin position="261"/>
        <end position="467"/>
    </location>
</feature>
<dbReference type="InterPro" id="IPR036388">
    <property type="entry name" value="WH-like_DNA-bd_sf"/>
</dbReference>
<evidence type="ECO:0000256" key="1">
    <source>
        <dbReference type="ARBA" id="ARBA00025771"/>
    </source>
</evidence>
<dbReference type="Proteomes" id="UP000799441">
    <property type="component" value="Unassembled WGS sequence"/>
</dbReference>
<evidence type="ECO:0000313" key="4">
    <source>
        <dbReference type="EMBL" id="KAF2721356.1"/>
    </source>
</evidence>
<dbReference type="OrthoDB" id="10252687at2759"/>
<dbReference type="PROSITE" id="PS50250">
    <property type="entry name" value="PCI"/>
    <property type="match status" value="1"/>
</dbReference>
<dbReference type="PANTHER" id="PTHR12732">
    <property type="entry name" value="UNCHARACTERIZED PROTEASOME COMPONENT REGION PCI-CONTAINING"/>
    <property type="match status" value="1"/>
</dbReference>
<dbReference type="Gene3D" id="1.10.10.10">
    <property type="entry name" value="Winged helix-like DNA-binding domain superfamily/Winged helix DNA-binding domain"/>
    <property type="match status" value="1"/>
</dbReference>